<protein>
    <submittedName>
        <fullName evidence="3">Transporter substrate-binding domain-containing protein</fullName>
    </submittedName>
</protein>
<dbReference type="InterPro" id="IPR018392">
    <property type="entry name" value="LysM"/>
</dbReference>
<evidence type="ECO:0000259" key="2">
    <source>
        <dbReference type="PROSITE" id="PS51782"/>
    </source>
</evidence>
<evidence type="ECO:0000256" key="1">
    <source>
        <dbReference type="SAM" id="MobiDB-lite"/>
    </source>
</evidence>
<dbReference type="PROSITE" id="PS51782">
    <property type="entry name" value="LYSM"/>
    <property type="match status" value="1"/>
</dbReference>
<reference evidence="3" key="1">
    <citation type="submission" date="2020-12" db="EMBL/GenBank/DDBJ databases">
        <title>Bacterial taxonomy.</title>
        <authorList>
            <person name="Pan X."/>
        </authorList>
    </citation>
    <scope>NUCLEOTIDE SEQUENCE</scope>
    <source>
        <strain evidence="3">M0105</strain>
    </source>
</reference>
<dbReference type="RefSeq" id="WP_200609843.1">
    <property type="nucleotide sequence ID" value="NZ_JAEHHL010000006.1"/>
</dbReference>
<dbReference type="InterPro" id="IPR036779">
    <property type="entry name" value="LysM_dom_sf"/>
</dbReference>
<organism evidence="3 4">
    <name type="scientific">Thermohalobaculum xanthum</name>
    <dbReference type="NCBI Taxonomy" id="2753746"/>
    <lineage>
        <taxon>Bacteria</taxon>
        <taxon>Pseudomonadati</taxon>
        <taxon>Pseudomonadota</taxon>
        <taxon>Alphaproteobacteria</taxon>
        <taxon>Rhodobacterales</taxon>
        <taxon>Paracoccaceae</taxon>
        <taxon>Thermohalobaculum</taxon>
    </lineage>
</organism>
<sequence>MLWSAGEAPAQGRGPIACGSFYTVVRGDTLHAIASRAYPRPDYMAIYRANRGFMPSPAEVEIGDQLLIPCLDGSGFQTRDEALAGLAPQGAANAAGETASTGQAQGAQTEPVAGQSPTARIIVVSEAAPYAGKRLPEGGMVTELVTRAMLRAPSLVDYEVYFDETEVDPVDALAAGTFDLGFPIARPDCGNAPALGARQRRLCEGFIFSEPFAEVETRFYVAAGDPLAASTDLSAVSGKRVCRATGRFPGDVPDVEGIEVLREAHTRDCFALLASGGTDLVSASGPGLDALMPHLGADGAAVEATGLRSRRTIHVIAPKDNPRGQTFLLTLNRGLEATRQSGEWSEVVGNHLALEANTI</sequence>
<evidence type="ECO:0000313" key="4">
    <source>
        <dbReference type="Proteomes" id="UP000655420"/>
    </source>
</evidence>
<name>A0A8J7M787_9RHOB</name>
<dbReference type="Pfam" id="PF01476">
    <property type="entry name" value="LysM"/>
    <property type="match status" value="1"/>
</dbReference>
<dbReference type="EMBL" id="JAEHHL010000006">
    <property type="protein sequence ID" value="MBK0399644.1"/>
    <property type="molecule type" value="Genomic_DNA"/>
</dbReference>
<dbReference type="Proteomes" id="UP000655420">
    <property type="component" value="Unassembled WGS sequence"/>
</dbReference>
<dbReference type="CDD" id="cd00118">
    <property type="entry name" value="LysM"/>
    <property type="match status" value="1"/>
</dbReference>
<feature type="region of interest" description="Disordered" evidence="1">
    <location>
        <begin position="94"/>
        <end position="115"/>
    </location>
</feature>
<dbReference type="Gene3D" id="3.10.350.10">
    <property type="entry name" value="LysM domain"/>
    <property type="match status" value="1"/>
</dbReference>
<dbReference type="Gene3D" id="3.40.190.10">
    <property type="entry name" value="Periplasmic binding protein-like II"/>
    <property type="match status" value="2"/>
</dbReference>
<dbReference type="SUPFAM" id="SSF53850">
    <property type="entry name" value="Periplasmic binding protein-like II"/>
    <property type="match status" value="1"/>
</dbReference>
<gene>
    <name evidence="3" type="ORF">H0I76_10605</name>
</gene>
<evidence type="ECO:0000313" key="3">
    <source>
        <dbReference type="EMBL" id="MBK0399644.1"/>
    </source>
</evidence>
<dbReference type="AlphaFoldDB" id="A0A8J7M787"/>
<proteinExistence type="predicted"/>
<comment type="caution">
    <text evidence="3">The sequence shown here is derived from an EMBL/GenBank/DDBJ whole genome shotgun (WGS) entry which is preliminary data.</text>
</comment>
<feature type="domain" description="LysM" evidence="2">
    <location>
        <begin position="20"/>
        <end position="68"/>
    </location>
</feature>
<dbReference type="SMART" id="SM00257">
    <property type="entry name" value="LysM"/>
    <property type="match status" value="1"/>
</dbReference>
<accession>A0A8J7M787</accession>
<keyword evidence="4" id="KW-1185">Reference proteome</keyword>